<proteinExistence type="predicted"/>
<dbReference type="Pfam" id="PF26613">
    <property type="entry name" value="DUF8193"/>
    <property type="match status" value="1"/>
</dbReference>
<feature type="domain" description="DUF8195" evidence="3">
    <location>
        <begin position="331"/>
        <end position="561"/>
    </location>
</feature>
<dbReference type="InterPro" id="IPR058507">
    <property type="entry name" value="DUF8194"/>
</dbReference>
<evidence type="ECO:0000259" key="2">
    <source>
        <dbReference type="Pfam" id="PF26614"/>
    </source>
</evidence>
<dbReference type="AlphaFoldDB" id="A0A1H8CXN6"/>
<evidence type="ECO:0000313" key="5">
    <source>
        <dbReference type="Proteomes" id="UP000199158"/>
    </source>
</evidence>
<sequence>MDGGGGGTEDGTKENSWNIGDDGVRVTIVRISDKRAITSPVDFSNKNPNVSVFFGYSSKIQYKSGKSLQSNMGAYNRINPASPIPSVVTANGGGNIDSVKTYFSKEGTLQDICDKTGFDYDELISGDYVVMLEPLVYITYNGIKFCMTATEAALYDRMTSGDLRSKLGNITHQNLPLAMFLEKPDLGFPAWSGSTSGIRSNEDIISSLGIGTVRFTEQPEEPKDEDDTPPAGTKVYEYHTNTDVITAIEVKDTKGGKSGISPDDKAKVTFRVNGSTYTKSFVTPPHESTPLWIKWRTPSTPQKVTINVSSTHGQVITPTVIANVTELTESTPPDPESRDTNKGFRVPKVPKQMNVTRLTWGEWLPKWHENWEWESDWQWKKKGHNSNCKPDCTKNHGGKWVDKGKYVDNGWWVYTWREYYATASAESTVKPADQVPTAYKSGNTYKMKSGYGINIDVKAKVFTTGKNGDITTAQNAIATFPEFGYSTYNRVLELTGRNEFAFRRNPYSMYKAPVHFLPVWYPDRSDYAPQTVVLDIWTPSGQLMVYSDDKLRIDGSYFDDWHVAPQLVR</sequence>
<evidence type="ECO:0000313" key="4">
    <source>
        <dbReference type="EMBL" id="SEM99766.1"/>
    </source>
</evidence>
<dbReference type="Proteomes" id="UP000199158">
    <property type="component" value="Unassembled WGS sequence"/>
</dbReference>
<dbReference type="EMBL" id="FOCG01000002">
    <property type="protein sequence ID" value="SEM99766.1"/>
    <property type="molecule type" value="Genomic_DNA"/>
</dbReference>
<gene>
    <name evidence="4" type="ORF">SAMN05216180_2394</name>
</gene>
<feature type="domain" description="DUF8193" evidence="1">
    <location>
        <begin position="1"/>
        <end position="214"/>
    </location>
</feature>
<name>A0A1H8CXN6_9FIRM</name>
<feature type="domain" description="DUF8194" evidence="2">
    <location>
        <begin position="234"/>
        <end position="325"/>
    </location>
</feature>
<dbReference type="InterPro" id="IPR058506">
    <property type="entry name" value="DUF8193"/>
</dbReference>
<keyword evidence="5" id="KW-1185">Reference proteome</keyword>
<dbReference type="Pfam" id="PF26615">
    <property type="entry name" value="DUF8195"/>
    <property type="match status" value="1"/>
</dbReference>
<evidence type="ECO:0000259" key="1">
    <source>
        <dbReference type="Pfam" id="PF26613"/>
    </source>
</evidence>
<reference evidence="4 5" key="1">
    <citation type="submission" date="2016-10" db="EMBL/GenBank/DDBJ databases">
        <authorList>
            <person name="de Groot N.N."/>
        </authorList>
    </citation>
    <scope>NUCLEOTIDE SEQUENCE [LARGE SCALE GENOMIC DNA]</scope>
    <source>
        <strain evidence="4 5">CGMCC 1.5070</strain>
    </source>
</reference>
<dbReference type="Pfam" id="PF26614">
    <property type="entry name" value="DUF8194"/>
    <property type="match status" value="1"/>
</dbReference>
<dbReference type="RefSeq" id="WP_092755462.1">
    <property type="nucleotide sequence ID" value="NZ_FOCG01000002.1"/>
</dbReference>
<dbReference type="InterPro" id="IPR058508">
    <property type="entry name" value="DUF8195"/>
</dbReference>
<organism evidence="4 5">
    <name type="scientific">Hydrogenoanaerobacterium saccharovorans</name>
    <dbReference type="NCBI Taxonomy" id="474960"/>
    <lineage>
        <taxon>Bacteria</taxon>
        <taxon>Bacillati</taxon>
        <taxon>Bacillota</taxon>
        <taxon>Clostridia</taxon>
        <taxon>Eubacteriales</taxon>
        <taxon>Oscillospiraceae</taxon>
        <taxon>Hydrogenoanaerobacterium</taxon>
    </lineage>
</organism>
<dbReference type="STRING" id="474960.SAMN05216180_2394"/>
<dbReference type="OrthoDB" id="9768560at2"/>
<protein>
    <submittedName>
        <fullName evidence="4">Uncharacterized protein</fullName>
    </submittedName>
</protein>
<evidence type="ECO:0000259" key="3">
    <source>
        <dbReference type="Pfam" id="PF26615"/>
    </source>
</evidence>
<accession>A0A1H8CXN6</accession>